<organism evidence="1 2">
    <name type="scientific">Fimbriimonas ginsengisoli Gsoil 348</name>
    <dbReference type="NCBI Taxonomy" id="661478"/>
    <lineage>
        <taxon>Bacteria</taxon>
        <taxon>Bacillati</taxon>
        <taxon>Armatimonadota</taxon>
        <taxon>Fimbriimonadia</taxon>
        <taxon>Fimbriimonadales</taxon>
        <taxon>Fimbriimonadaceae</taxon>
        <taxon>Fimbriimonas</taxon>
    </lineage>
</organism>
<name>A0A068NVL8_FIMGI</name>
<dbReference type="STRING" id="661478.OP10G_4170"/>
<dbReference type="OrthoDB" id="9811314at2"/>
<dbReference type="HOGENOM" id="CLU_719142_0_0_0"/>
<dbReference type="InterPro" id="IPR011249">
    <property type="entry name" value="Metalloenz_LuxS/M16"/>
</dbReference>
<dbReference type="EMBL" id="CP007139">
    <property type="protein sequence ID" value="AIE87538.1"/>
    <property type="molecule type" value="Genomic_DNA"/>
</dbReference>
<dbReference type="KEGG" id="fgi:OP10G_4170"/>
<dbReference type="AlphaFoldDB" id="A0A068NVL8"/>
<proteinExistence type="predicted"/>
<reference evidence="1 2" key="1">
    <citation type="journal article" date="2014" name="PLoS ONE">
        <title>The first complete genome sequence of the class fimbriimonadia in the phylum armatimonadetes.</title>
        <authorList>
            <person name="Hu Z.Y."/>
            <person name="Wang Y.Z."/>
            <person name="Im W.T."/>
            <person name="Wang S.Y."/>
            <person name="Zhao G.P."/>
            <person name="Zheng H.J."/>
            <person name="Quan Z.X."/>
        </authorList>
    </citation>
    <scope>NUCLEOTIDE SEQUENCE [LARGE SCALE GENOMIC DNA]</scope>
    <source>
        <strain evidence="1">Gsoil 348</strain>
    </source>
</reference>
<dbReference type="SUPFAM" id="SSF63411">
    <property type="entry name" value="LuxS/MPP-like metallohydrolase"/>
    <property type="match status" value="1"/>
</dbReference>
<evidence type="ECO:0000313" key="2">
    <source>
        <dbReference type="Proteomes" id="UP000027982"/>
    </source>
</evidence>
<dbReference type="GO" id="GO:0046872">
    <property type="term" value="F:metal ion binding"/>
    <property type="evidence" value="ECO:0007669"/>
    <property type="project" value="InterPro"/>
</dbReference>
<evidence type="ECO:0008006" key="3">
    <source>
        <dbReference type="Google" id="ProtNLM"/>
    </source>
</evidence>
<gene>
    <name evidence="1" type="ORF">OP10G_4170</name>
</gene>
<sequence>MILFAAALFAGLVVENVEPGAREVSIQAIARIPNLTARQADSLDALVEAIPREVEGYARRDILTVTGGDPVRCSAGPDYVRISFHVPPANLREGLSLMEALCRSSRLTVPAILPSAKATSWVAALRPYERTRNPRPSEVQDLYHALFRPENITLGVGGPVKEGEAEENWSGRMDKWITPRLPEPSKYEALPKPLAKNPGGVSTIELTGPTFGAGDAAISTRILALIALGSGKGASLFRVARRQLGMSYRQEALLYPVPDGWQSRILLETSATDGLDKQAEALRAALVEDVKGWTDADLKRARGMAEAVFLRGVDFSPFAFGPAGTFDDTLEGRTFLRTYWRLKTGEPWDAKALVKTMQVVTLDDLREIALGVLTEGKTRVLPAG</sequence>
<protein>
    <recommendedName>
        <fullName evidence="3">Insulinase family protein</fullName>
    </recommendedName>
</protein>
<dbReference type="Proteomes" id="UP000027982">
    <property type="component" value="Chromosome"/>
</dbReference>
<keyword evidence="2" id="KW-1185">Reference proteome</keyword>
<accession>A0A068NVL8</accession>
<dbReference type="RefSeq" id="WP_025228567.1">
    <property type="nucleotide sequence ID" value="NZ_CP007139.1"/>
</dbReference>
<evidence type="ECO:0000313" key="1">
    <source>
        <dbReference type="EMBL" id="AIE87538.1"/>
    </source>
</evidence>